<dbReference type="Gene3D" id="3.40.50.1820">
    <property type="entry name" value="alpha/beta hydrolase"/>
    <property type="match status" value="1"/>
</dbReference>
<reference evidence="3" key="1">
    <citation type="submission" date="2006-06" db="EMBL/GenBank/DDBJ databases">
        <title>Complete sequence of chromosome of Mycobacterium sp. MCS.</title>
        <authorList>
            <consortium name="US DOE Joint Genome Institute"/>
            <person name="Copeland A."/>
            <person name="Lucas S."/>
            <person name="Lapidus A."/>
            <person name="Barry K."/>
            <person name="Detter J.C."/>
            <person name="Glavina del Rio T."/>
            <person name="Hammon N."/>
            <person name="Israni S."/>
            <person name="Dalin E."/>
            <person name="Tice H."/>
            <person name="Pitluck S."/>
            <person name="Martinez M."/>
            <person name="Schmutz J."/>
            <person name="Larimer F."/>
            <person name="Land M."/>
            <person name="Hauser L."/>
            <person name="Kyrpides N."/>
            <person name="Kim E."/>
            <person name="Miller C.D."/>
            <person name="Hughes J.E."/>
            <person name="Anderson A.J."/>
            <person name="Sims R.C."/>
            <person name="Richardson P."/>
        </authorList>
    </citation>
    <scope>NUCLEOTIDE SEQUENCE [LARGE SCALE GENOMIC DNA]</scope>
    <source>
        <strain evidence="3">MCS</strain>
    </source>
</reference>
<accession>A0A5Q5BPK2</accession>
<proteinExistence type="predicted"/>
<feature type="region of interest" description="Disordered" evidence="1">
    <location>
        <begin position="400"/>
        <end position="517"/>
    </location>
</feature>
<dbReference type="InterPro" id="IPR013228">
    <property type="entry name" value="PE-PPE_C"/>
</dbReference>
<gene>
    <name evidence="3" type="ordered locus">Mmcs_4281</name>
</gene>
<sequence length="517" mass="54410" precursor="true">MRGPVGSLLAVFTAIAGVVLLAFSGMLTGIVQLLATTALIMGGTDHPLSTPPDTISFVDGYMDDAVDNYIDPGLDTGPSVNKVAVITPEQFFPAFGSMTFDDSVQEGRDNLNECVAGTPSCEYNESEALGSDAPKPDDSFIVFGYSQSAVIASLVKRDLMQTPPADATGVSFVLLSNAMRPNGGILARGFEGMTIPLLGVTFYGPTPTDSCEADGPCYPTVDVAQQYDFMGGDAPVAPLNVVAMANSLAAYYYLHGSVPAKSLDDPNVIDQGEWGDTHYYLIPAERLPLLMPFEQAGVPAPILAVLDAPLRVIVEAGYDRESSPGEHVQFRLLPIGDPFRFLVNLAKSVPVGIDDGLQEAGLGRALGTEDVFRPYGVGGEDLPQPGDSATEDNLRTAAVPTETTASEPAAEPLTDGPVVSGQPSERKGDEPSQLSNDSPVPPAPEQVKERRLSPLLRGLSDREEADAPKLPSIRPPGERLVRRVVESVTGQRAERPDDSGDDASGGTPAAESDPDAA</sequence>
<dbReference type="InterPro" id="IPR029058">
    <property type="entry name" value="AB_hydrolase_fold"/>
</dbReference>
<feature type="domain" description="PE-PPE" evidence="2">
    <location>
        <begin position="78"/>
        <end position="319"/>
    </location>
</feature>
<dbReference type="AlphaFoldDB" id="A0A5Q5BPK2"/>
<feature type="compositionally biased region" description="Basic and acidic residues" evidence="1">
    <location>
        <begin position="476"/>
        <end position="485"/>
    </location>
</feature>
<evidence type="ECO:0000313" key="3">
    <source>
        <dbReference type="EMBL" id="ABG10386.1"/>
    </source>
</evidence>
<dbReference type="KEGG" id="mmc:Mmcs_4281"/>
<protein>
    <submittedName>
        <fullName evidence="3">PE-PPE-like protein</fullName>
    </submittedName>
</protein>
<organism evidence="3">
    <name type="scientific">Mycobacterium sp. (strain MCS)</name>
    <dbReference type="NCBI Taxonomy" id="164756"/>
    <lineage>
        <taxon>Bacteria</taxon>
        <taxon>Bacillati</taxon>
        <taxon>Actinomycetota</taxon>
        <taxon>Actinomycetes</taxon>
        <taxon>Mycobacteriales</taxon>
        <taxon>Mycobacteriaceae</taxon>
        <taxon>Mycobacterium</taxon>
    </lineage>
</organism>
<evidence type="ECO:0000259" key="2">
    <source>
        <dbReference type="Pfam" id="PF08237"/>
    </source>
</evidence>
<dbReference type="EMBL" id="CP000384">
    <property type="protein sequence ID" value="ABG10386.1"/>
    <property type="molecule type" value="Genomic_DNA"/>
</dbReference>
<dbReference type="Pfam" id="PF08237">
    <property type="entry name" value="PE-PPE"/>
    <property type="match status" value="1"/>
</dbReference>
<evidence type="ECO:0000256" key="1">
    <source>
        <dbReference type="SAM" id="MobiDB-lite"/>
    </source>
</evidence>
<name>A0A5Q5BPK2_MYCSS</name>